<comment type="caution">
    <text evidence="1">The sequence shown here is derived from an EMBL/GenBank/DDBJ whole genome shotgun (WGS) entry which is preliminary data.</text>
</comment>
<dbReference type="AlphaFoldDB" id="A0A9P5U177"/>
<keyword evidence="2" id="KW-1185">Reference proteome</keyword>
<accession>A0A9P5U177</accession>
<proteinExistence type="predicted"/>
<dbReference type="Proteomes" id="UP000772434">
    <property type="component" value="Unassembled WGS sequence"/>
</dbReference>
<dbReference type="EMBL" id="JADNRY010000182">
    <property type="protein sequence ID" value="KAF9062089.1"/>
    <property type="molecule type" value="Genomic_DNA"/>
</dbReference>
<organism evidence="1 2">
    <name type="scientific">Rhodocollybia butyracea</name>
    <dbReference type="NCBI Taxonomy" id="206335"/>
    <lineage>
        <taxon>Eukaryota</taxon>
        <taxon>Fungi</taxon>
        <taxon>Dikarya</taxon>
        <taxon>Basidiomycota</taxon>
        <taxon>Agaricomycotina</taxon>
        <taxon>Agaricomycetes</taxon>
        <taxon>Agaricomycetidae</taxon>
        <taxon>Agaricales</taxon>
        <taxon>Marasmiineae</taxon>
        <taxon>Omphalotaceae</taxon>
        <taxon>Rhodocollybia</taxon>
    </lineage>
</organism>
<evidence type="ECO:0000313" key="1">
    <source>
        <dbReference type="EMBL" id="KAF9062089.1"/>
    </source>
</evidence>
<sequence>MLILVYLNSAGTTMVITAKVESPLPILPAAVSTEINSYVEFGTAIMYPYQAENLSEHVCSGDPSYSTIGPARTPQHKGFTPQESIDSAYTHFNSCKVAGKDIWTEWFTHHSTEYLQTPPPNRPGHIQNRTLFVLVNPDIEADIRARRPPEVVGLPPKLTQCLTVWIWKDSLQEWRTIQYGDAEIINGEWMALSLGGISGIEPRWIIFASYLKEDFTRPRRRSC</sequence>
<name>A0A9P5U177_9AGAR</name>
<gene>
    <name evidence="1" type="ORF">BDP27DRAFT_1428293</name>
</gene>
<evidence type="ECO:0000313" key="2">
    <source>
        <dbReference type="Proteomes" id="UP000772434"/>
    </source>
</evidence>
<protein>
    <submittedName>
        <fullName evidence="1">Uncharacterized protein</fullName>
    </submittedName>
</protein>
<dbReference type="OrthoDB" id="3082292at2759"/>
<reference evidence="1" key="1">
    <citation type="submission" date="2020-11" db="EMBL/GenBank/DDBJ databases">
        <authorList>
            <consortium name="DOE Joint Genome Institute"/>
            <person name="Ahrendt S."/>
            <person name="Riley R."/>
            <person name="Andreopoulos W."/>
            <person name="Labutti K."/>
            <person name="Pangilinan J."/>
            <person name="Ruiz-Duenas F.J."/>
            <person name="Barrasa J.M."/>
            <person name="Sanchez-Garcia M."/>
            <person name="Camarero S."/>
            <person name="Miyauchi S."/>
            <person name="Serrano A."/>
            <person name="Linde D."/>
            <person name="Babiker R."/>
            <person name="Drula E."/>
            <person name="Ayuso-Fernandez I."/>
            <person name="Pacheco R."/>
            <person name="Padilla G."/>
            <person name="Ferreira P."/>
            <person name="Barriuso J."/>
            <person name="Kellner H."/>
            <person name="Castanera R."/>
            <person name="Alfaro M."/>
            <person name="Ramirez L."/>
            <person name="Pisabarro A.G."/>
            <person name="Kuo A."/>
            <person name="Tritt A."/>
            <person name="Lipzen A."/>
            <person name="He G."/>
            <person name="Yan M."/>
            <person name="Ng V."/>
            <person name="Cullen D."/>
            <person name="Martin F."/>
            <person name="Rosso M.-N."/>
            <person name="Henrissat B."/>
            <person name="Hibbett D."/>
            <person name="Martinez A.T."/>
            <person name="Grigoriev I.V."/>
        </authorList>
    </citation>
    <scope>NUCLEOTIDE SEQUENCE</scope>
    <source>
        <strain evidence="1">AH 40177</strain>
    </source>
</reference>